<keyword evidence="2" id="KW-1185">Reference proteome</keyword>
<proteinExistence type="predicted"/>
<sequence>MSTSSSLSYHNVGEFYPRKFGPKPDVVPSGVTERKVMPLDKPDMVTVDVLNVSEADVDVYTKKHDTYVMGTIHPFRKSTQIHLWQTAAGIHTGVLRQTAQLPPSTRPMETVGGPQIRFLLNDLLMQASDMDRLGSSSGDIPKPAFVNSLFITAYQQRGRGLRIKGHSRGWTGGGSSNMSGLTCQHQLLHVSHVEIKNH</sequence>
<protein>
    <submittedName>
        <fullName evidence="1">Uncharacterized protein</fullName>
    </submittedName>
</protein>
<dbReference type="EMBL" id="SWLE01000005">
    <property type="protein sequence ID" value="TNM99610.1"/>
    <property type="molecule type" value="Genomic_DNA"/>
</dbReference>
<accession>A0A4Z2C609</accession>
<organism evidence="1 2">
    <name type="scientific">Takifugu bimaculatus</name>
    <dbReference type="NCBI Taxonomy" id="433685"/>
    <lineage>
        <taxon>Eukaryota</taxon>
        <taxon>Metazoa</taxon>
        <taxon>Chordata</taxon>
        <taxon>Craniata</taxon>
        <taxon>Vertebrata</taxon>
        <taxon>Euteleostomi</taxon>
        <taxon>Actinopterygii</taxon>
        <taxon>Neopterygii</taxon>
        <taxon>Teleostei</taxon>
        <taxon>Neoteleostei</taxon>
        <taxon>Acanthomorphata</taxon>
        <taxon>Eupercaria</taxon>
        <taxon>Tetraodontiformes</taxon>
        <taxon>Tetradontoidea</taxon>
        <taxon>Tetraodontidae</taxon>
        <taxon>Takifugu</taxon>
    </lineage>
</organism>
<evidence type="ECO:0000313" key="1">
    <source>
        <dbReference type="EMBL" id="TNM99610.1"/>
    </source>
</evidence>
<gene>
    <name evidence="1" type="ORF">fugu_012643</name>
</gene>
<name>A0A4Z2C609_9TELE</name>
<dbReference type="AlphaFoldDB" id="A0A4Z2C609"/>
<evidence type="ECO:0000313" key="2">
    <source>
        <dbReference type="Proteomes" id="UP000516260"/>
    </source>
</evidence>
<dbReference type="Proteomes" id="UP000516260">
    <property type="component" value="Chromosome 13"/>
</dbReference>
<comment type="caution">
    <text evidence="1">The sequence shown here is derived from an EMBL/GenBank/DDBJ whole genome shotgun (WGS) entry which is preliminary data.</text>
</comment>
<reference evidence="1 2" key="1">
    <citation type="submission" date="2019-04" db="EMBL/GenBank/DDBJ databases">
        <title>The sequence and de novo assembly of Takifugu bimaculatus genome using PacBio and Hi-C technologies.</title>
        <authorList>
            <person name="Xu P."/>
            <person name="Liu B."/>
            <person name="Zhou Z."/>
        </authorList>
    </citation>
    <scope>NUCLEOTIDE SEQUENCE [LARGE SCALE GENOMIC DNA]</scope>
    <source>
        <strain evidence="1">TB-2018</strain>
        <tissue evidence="1">Muscle</tissue>
    </source>
</reference>